<feature type="transmembrane region" description="Helical" evidence="1">
    <location>
        <begin position="168"/>
        <end position="192"/>
    </location>
</feature>
<evidence type="ECO:0000313" key="2">
    <source>
        <dbReference type="EMBL" id="KAH9829155.1"/>
    </source>
</evidence>
<dbReference type="Proteomes" id="UP000814176">
    <property type="component" value="Unassembled WGS sequence"/>
</dbReference>
<reference evidence="2 3" key="1">
    <citation type="journal article" date="2021" name="Environ. Microbiol.">
        <title>Gene family expansions and transcriptome signatures uncover fungal adaptations to wood decay.</title>
        <authorList>
            <person name="Hage H."/>
            <person name="Miyauchi S."/>
            <person name="Viragh M."/>
            <person name="Drula E."/>
            <person name="Min B."/>
            <person name="Chaduli D."/>
            <person name="Navarro D."/>
            <person name="Favel A."/>
            <person name="Norest M."/>
            <person name="Lesage-Meessen L."/>
            <person name="Balint B."/>
            <person name="Merenyi Z."/>
            <person name="de Eugenio L."/>
            <person name="Morin E."/>
            <person name="Martinez A.T."/>
            <person name="Baldrian P."/>
            <person name="Stursova M."/>
            <person name="Martinez M.J."/>
            <person name="Novotny C."/>
            <person name="Magnuson J.K."/>
            <person name="Spatafora J.W."/>
            <person name="Maurice S."/>
            <person name="Pangilinan J."/>
            <person name="Andreopoulos W."/>
            <person name="LaButti K."/>
            <person name="Hundley H."/>
            <person name="Na H."/>
            <person name="Kuo A."/>
            <person name="Barry K."/>
            <person name="Lipzen A."/>
            <person name="Henrissat B."/>
            <person name="Riley R."/>
            <person name="Ahrendt S."/>
            <person name="Nagy L.G."/>
            <person name="Grigoriev I.V."/>
            <person name="Martin F."/>
            <person name="Rosso M.N."/>
        </authorList>
    </citation>
    <scope>NUCLEOTIDE SEQUENCE [LARGE SCALE GENOMIC DNA]</scope>
    <source>
        <strain evidence="2 3">CIRM-BRFM 1785</strain>
    </source>
</reference>
<sequence>MQHIILYPNFIIDAYEKPHADLLDSQPHEFPARWNEMYGSLKIAHHAILLIGGTFIAIVLGLLQSSSLAADYAITCLGIICVLASLFSLAYNEVYSIFMSRISNPWRGLAWVQASKDLPTSSWKSAPRLLAVPAIWMLWASIALFAFILAEVWASSNDVSSATPSPPLLKIVLSVLVTLELVAGVVQATYVISAFDKLCKAAIHTRGGIAHPDEIV</sequence>
<dbReference type="GeneID" id="72006092"/>
<evidence type="ECO:0000256" key="1">
    <source>
        <dbReference type="SAM" id="Phobius"/>
    </source>
</evidence>
<keyword evidence="3" id="KW-1185">Reference proteome</keyword>
<name>A0ABQ8JZG0_9APHY</name>
<dbReference type="EMBL" id="JADCUA010000042">
    <property type="protein sequence ID" value="KAH9829155.1"/>
    <property type="molecule type" value="Genomic_DNA"/>
</dbReference>
<feature type="transmembrane region" description="Helical" evidence="1">
    <location>
        <begin position="129"/>
        <end position="148"/>
    </location>
</feature>
<feature type="transmembrane region" description="Helical" evidence="1">
    <location>
        <begin position="69"/>
        <end position="91"/>
    </location>
</feature>
<feature type="transmembrane region" description="Helical" evidence="1">
    <location>
        <begin position="43"/>
        <end position="63"/>
    </location>
</feature>
<proteinExistence type="predicted"/>
<keyword evidence="1" id="KW-1133">Transmembrane helix</keyword>
<protein>
    <submittedName>
        <fullName evidence="2">Uncharacterized protein</fullName>
    </submittedName>
</protein>
<gene>
    <name evidence="2" type="ORF">C8Q71DRAFT_791404</name>
</gene>
<comment type="caution">
    <text evidence="2">The sequence shown here is derived from an EMBL/GenBank/DDBJ whole genome shotgun (WGS) entry which is preliminary data.</text>
</comment>
<keyword evidence="1" id="KW-0812">Transmembrane</keyword>
<dbReference type="RefSeq" id="XP_047772657.1">
    <property type="nucleotide sequence ID" value="XM_047925360.1"/>
</dbReference>
<organism evidence="2 3">
    <name type="scientific">Rhodofomes roseus</name>
    <dbReference type="NCBI Taxonomy" id="34475"/>
    <lineage>
        <taxon>Eukaryota</taxon>
        <taxon>Fungi</taxon>
        <taxon>Dikarya</taxon>
        <taxon>Basidiomycota</taxon>
        <taxon>Agaricomycotina</taxon>
        <taxon>Agaricomycetes</taxon>
        <taxon>Polyporales</taxon>
        <taxon>Rhodofomes</taxon>
    </lineage>
</organism>
<evidence type="ECO:0000313" key="3">
    <source>
        <dbReference type="Proteomes" id="UP000814176"/>
    </source>
</evidence>
<accession>A0ABQ8JZG0</accession>
<keyword evidence="1" id="KW-0472">Membrane</keyword>